<comment type="caution">
    <text evidence="1">The sequence shown here is derived from an EMBL/GenBank/DDBJ whole genome shotgun (WGS) entry which is preliminary data.</text>
</comment>
<accession>A0AAD5KP71</accession>
<dbReference type="Proteomes" id="UP001209540">
    <property type="component" value="Unassembled WGS sequence"/>
</dbReference>
<reference evidence="1" key="2">
    <citation type="submission" date="2023-02" db="EMBL/GenBank/DDBJ databases">
        <authorList>
            <consortium name="DOE Joint Genome Institute"/>
            <person name="Mondo S.J."/>
            <person name="Chang Y."/>
            <person name="Wang Y."/>
            <person name="Ahrendt S."/>
            <person name="Andreopoulos W."/>
            <person name="Barry K."/>
            <person name="Beard J."/>
            <person name="Benny G.L."/>
            <person name="Blankenship S."/>
            <person name="Bonito G."/>
            <person name="Cuomo C."/>
            <person name="Desiro A."/>
            <person name="Gervers K.A."/>
            <person name="Hundley H."/>
            <person name="Kuo A."/>
            <person name="LaButti K."/>
            <person name="Lang B.F."/>
            <person name="Lipzen A."/>
            <person name="O'Donnell K."/>
            <person name="Pangilinan J."/>
            <person name="Reynolds N."/>
            <person name="Sandor L."/>
            <person name="Smith M.W."/>
            <person name="Tsang A."/>
            <person name="Grigoriev I.V."/>
            <person name="Stajich J.E."/>
            <person name="Spatafora J.W."/>
        </authorList>
    </citation>
    <scope>NUCLEOTIDE SEQUENCE</scope>
    <source>
        <strain evidence="1">RSA 2281</strain>
    </source>
</reference>
<dbReference type="EMBL" id="JAIXMP010000005">
    <property type="protein sequence ID" value="KAI9272796.1"/>
    <property type="molecule type" value="Genomic_DNA"/>
</dbReference>
<organism evidence="1 2">
    <name type="scientific">Phascolomyces articulosus</name>
    <dbReference type="NCBI Taxonomy" id="60185"/>
    <lineage>
        <taxon>Eukaryota</taxon>
        <taxon>Fungi</taxon>
        <taxon>Fungi incertae sedis</taxon>
        <taxon>Mucoromycota</taxon>
        <taxon>Mucoromycotina</taxon>
        <taxon>Mucoromycetes</taxon>
        <taxon>Mucorales</taxon>
        <taxon>Lichtheimiaceae</taxon>
        <taxon>Phascolomyces</taxon>
    </lineage>
</organism>
<sequence length="136" mass="15183">MPETDQQYLPFEFFSTIFLGSDTKTRGTEISSEANANAINASRIFKYESQELGCYMLLPATYDSSLLHSTHIIGYSITDGCASLLDVNIPAGFITRVRKTNSLNFPHTEPNLVSRLLPLMTLAYHGKRIIDETVDC</sequence>
<proteinExistence type="predicted"/>
<reference evidence="1" key="1">
    <citation type="journal article" date="2022" name="IScience">
        <title>Evolution of zygomycete secretomes and the origins of terrestrial fungal ecologies.</title>
        <authorList>
            <person name="Chang Y."/>
            <person name="Wang Y."/>
            <person name="Mondo S."/>
            <person name="Ahrendt S."/>
            <person name="Andreopoulos W."/>
            <person name="Barry K."/>
            <person name="Beard J."/>
            <person name="Benny G.L."/>
            <person name="Blankenship S."/>
            <person name="Bonito G."/>
            <person name="Cuomo C."/>
            <person name="Desiro A."/>
            <person name="Gervers K.A."/>
            <person name="Hundley H."/>
            <person name="Kuo A."/>
            <person name="LaButti K."/>
            <person name="Lang B.F."/>
            <person name="Lipzen A."/>
            <person name="O'Donnell K."/>
            <person name="Pangilinan J."/>
            <person name="Reynolds N."/>
            <person name="Sandor L."/>
            <person name="Smith M.E."/>
            <person name="Tsang A."/>
            <person name="Grigoriev I.V."/>
            <person name="Stajich J.E."/>
            <person name="Spatafora J.W."/>
        </authorList>
    </citation>
    <scope>NUCLEOTIDE SEQUENCE</scope>
    <source>
        <strain evidence="1">RSA 2281</strain>
    </source>
</reference>
<evidence type="ECO:0000313" key="2">
    <source>
        <dbReference type="Proteomes" id="UP001209540"/>
    </source>
</evidence>
<dbReference type="AlphaFoldDB" id="A0AAD5KP71"/>
<keyword evidence="2" id="KW-1185">Reference proteome</keyword>
<gene>
    <name evidence="1" type="ORF">BDA99DRAFT_556395</name>
</gene>
<protein>
    <submittedName>
        <fullName evidence="1">Uncharacterized protein</fullName>
    </submittedName>
</protein>
<name>A0AAD5KP71_9FUNG</name>
<evidence type="ECO:0000313" key="1">
    <source>
        <dbReference type="EMBL" id="KAI9272796.1"/>
    </source>
</evidence>